<proteinExistence type="predicted"/>
<organism evidence="2 3">
    <name type="scientific">Crossiella cryophila</name>
    <dbReference type="NCBI Taxonomy" id="43355"/>
    <lineage>
        <taxon>Bacteria</taxon>
        <taxon>Bacillati</taxon>
        <taxon>Actinomycetota</taxon>
        <taxon>Actinomycetes</taxon>
        <taxon>Pseudonocardiales</taxon>
        <taxon>Pseudonocardiaceae</taxon>
        <taxon>Crossiella</taxon>
    </lineage>
</organism>
<feature type="domain" description="Cupin type-2" evidence="1">
    <location>
        <begin position="24"/>
        <end position="91"/>
    </location>
</feature>
<dbReference type="EMBL" id="JACHMH010000001">
    <property type="protein sequence ID" value="MBB4681164.1"/>
    <property type="molecule type" value="Genomic_DNA"/>
</dbReference>
<comment type="caution">
    <text evidence="2">The sequence shown here is derived from an EMBL/GenBank/DDBJ whole genome shotgun (WGS) entry which is preliminary data.</text>
</comment>
<name>A0A7W7CH94_9PSEU</name>
<dbReference type="AlphaFoldDB" id="A0A7W7CH94"/>
<reference evidence="2 3" key="1">
    <citation type="submission" date="2020-08" db="EMBL/GenBank/DDBJ databases">
        <title>Sequencing the genomes of 1000 actinobacteria strains.</title>
        <authorList>
            <person name="Klenk H.-P."/>
        </authorList>
    </citation>
    <scope>NUCLEOTIDE SEQUENCE [LARGE SCALE GENOMIC DNA]</scope>
    <source>
        <strain evidence="2 3">DSM 44230</strain>
    </source>
</reference>
<dbReference type="SUPFAM" id="SSF51182">
    <property type="entry name" value="RmlC-like cupins"/>
    <property type="match status" value="1"/>
</dbReference>
<keyword evidence="2" id="KW-0560">Oxidoreductase</keyword>
<dbReference type="GO" id="GO:0051213">
    <property type="term" value="F:dioxygenase activity"/>
    <property type="evidence" value="ECO:0007669"/>
    <property type="project" value="UniProtKB-KW"/>
</dbReference>
<keyword evidence="2" id="KW-0223">Dioxygenase</keyword>
<protein>
    <submittedName>
        <fullName evidence="2">Quercetin dioxygenase-like cupin family protein</fullName>
    </submittedName>
</protein>
<accession>A0A7W7CH94</accession>
<dbReference type="RefSeq" id="WP_185007531.1">
    <property type="nucleotide sequence ID" value="NZ_BAAAUI010000045.1"/>
</dbReference>
<dbReference type="Pfam" id="PF07883">
    <property type="entry name" value="Cupin_2"/>
    <property type="match status" value="1"/>
</dbReference>
<evidence type="ECO:0000259" key="1">
    <source>
        <dbReference type="Pfam" id="PF07883"/>
    </source>
</evidence>
<gene>
    <name evidence="2" type="ORF">HNR67_007282</name>
</gene>
<evidence type="ECO:0000313" key="2">
    <source>
        <dbReference type="EMBL" id="MBB4681164.1"/>
    </source>
</evidence>
<dbReference type="Proteomes" id="UP000533598">
    <property type="component" value="Unassembled WGS sequence"/>
</dbReference>
<dbReference type="InterPro" id="IPR013096">
    <property type="entry name" value="Cupin_2"/>
</dbReference>
<keyword evidence="3" id="KW-1185">Reference proteome</keyword>
<sequence>MTVLNATIPNATAPNSTVLNAVRTTLPPDSEWQPSHPAEVPLLIFVVYGALDVAVDDRMEYLATGDQLYLPAGARHSWRTPVDSGVEMVVITAS</sequence>
<dbReference type="Gene3D" id="2.60.120.10">
    <property type="entry name" value="Jelly Rolls"/>
    <property type="match status" value="1"/>
</dbReference>
<dbReference type="InterPro" id="IPR011051">
    <property type="entry name" value="RmlC_Cupin_sf"/>
</dbReference>
<evidence type="ECO:0000313" key="3">
    <source>
        <dbReference type="Proteomes" id="UP000533598"/>
    </source>
</evidence>
<dbReference type="InterPro" id="IPR014710">
    <property type="entry name" value="RmlC-like_jellyroll"/>
</dbReference>
<dbReference type="CDD" id="cd02209">
    <property type="entry name" value="cupin_XRE_C"/>
    <property type="match status" value="1"/>
</dbReference>